<organism evidence="3 4">
    <name type="scientific">Adineta ricciae</name>
    <name type="common">Rotifer</name>
    <dbReference type="NCBI Taxonomy" id="249248"/>
    <lineage>
        <taxon>Eukaryota</taxon>
        <taxon>Metazoa</taxon>
        <taxon>Spiralia</taxon>
        <taxon>Gnathifera</taxon>
        <taxon>Rotifera</taxon>
        <taxon>Eurotatoria</taxon>
        <taxon>Bdelloidea</taxon>
        <taxon>Adinetida</taxon>
        <taxon>Adinetidae</taxon>
        <taxon>Adineta</taxon>
    </lineage>
</organism>
<evidence type="ECO:0000313" key="3">
    <source>
        <dbReference type="EMBL" id="CAF1197792.1"/>
    </source>
</evidence>
<proteinExistence type="predicted"/>
<dbReference type="EMBL" id="CAJNOR010001778">
    <property type="protein sequence ID" value="CAF1197792.1"/>
    <property type="molecule type" value="Genomic_DNA"/>
</dbReference>
<accession>A0A814W8C8</accession>
<dbReference type="EMBL" id="CAJNOJ010000080">
    <property type="protein sequence ID" value="CAF1057288.1"/>
    <property type="molecule type" value="Genomic_DNA"/>
</dbReference>
<dbReference type="OrthoDB" id="10064583at2759"/>
<dbReference type="Proteomes" id="UP000663852">
    <property type="component" value="Unassembled WGS sequence"/>
</dbReference>
<feature type="region of interest" description="Disordered" evidence="1">
    <location>
        <begin position="1"/>
        <end position="22"/>
    </location>
</feature>
<comment type="caution">
    <text evidence="3">The sequence shown here is derived from an EMBL/GenBank/DDBJ whole genome shotgun (WGS) entry which is preliminary data.</text>
</comment>
<evidence type="ECO:0000313" key="2">
    <source>
        <dbReference type="EMBL" id="CAF1057288.1"/>
    </source>
</evidence>
<protein>
    <recommendedName>
        <fullName evidence="5">F-box domain-containing protein</fullName>
    </recommendedName>
</protein>
<dbReference type="SUPFAM" id="SSF52047">
    <property type="entry name" value="RNI-like"/>
    <property type="match status" value="1"/>
</dbReference>
<sequence>MNGLKRHRSQSTNINDHNNEEIGKFPRISSSEMSITTKELVKSCKTCLEDLSNELIYEIFEYLDGYDIYQGFFNLNERFRNVCMNVNFSIEMNISSLPKRTFQYFYEQFILPQKHQIISLHLVDIFIIDFFTSLFENIPKCYQLRSLFLGKMKSTFLEQLLPDLSFLLNLSSLSIYVSNGSNKMTIYNQIFQLSTLKYCKIHFERNIPLGSKSLSSNFLSSIEHFIIIDNVDLDEVDMILSHTPKIRRLSITYQHEFCLTETVIFLMILNNSTHISVVSNLLPRKSIKEFLEKYSRNIKILHVSSAQYSTHFNTWKPSISPYMPHLHTVDVHQLITGLCNDTRQIYHSVYDPYISTLPRIRQQFFSHVPMSIEYLHEIFCSLRPFRKKFFTFNDELYTAKCKCYNKVNCDSVEHITIEDINVFHNSLKYFPNVTELTFSKRSIVNGDEQLIDRLRQTILFSRLNTLNMNNISSELGILIKILQFTFNVHTLTWVNIQETPHDLLSIQESEIFRLVSKRNQIKNLVIKNTYTKKMMEVLIHLCPHLQYISFGYSHRSINATLDYLLSKINETTCHLFSLCIFNTDLSWSEEWEHRIKSNDDSDNYSTKFIDGKYYWWSDI</sequence>
<evidence type="ECO:0000256" key="1">
    <source>
        <dbReference type="SAM" id="MobiDB-lite"/>
    </source>
</evidence>
<evidence type="ECO:0008006" key="5">
    <source>
        <dbReference type="Google" id="ProtNLM"/>
    </source>
</evidence>
<evidence type="ECO:0000313" key="4">
    <source>
        <dbReference type="Proteomes" id="UP000663828"/>
    </source>
</evidence>
<gene>
    <name evidence="2" type="ORF">EDS130_LOCUS17730</name>
    <name evidence="3" type="ORF">XAT740_LOCUS23494</name>
</gene>
<name>A0A814W8C8_ADIRI</name>
<keyword evidence="4" id="KW-1185">Reference proteome</keyword>
<dbReference type="Proteomes" id="UP000663828">
    <property type="component" value="Unassembled WGS sequence"/>
</dbReference>
<reference evidence="3" key="1">
    <citation type="submission" date="2021-02" db="EMBL/GenBank/DDBJ databases">
        <authorList>
            <person name="Nowell W R."/>
        </authorList>
    </citation>
    <scope>NUCLEOTIDE SEQUENCE</scope>
</reference>
<dbReference type="AlphaFoldDB" id="A0A814W8C8"/>